<evidence type="ECO:0000313" key="1">
    <source>
        <dbReference type="EMBL" id="MDE8603227.1"/>
    </source>
</evidence>
<sequence length="78" mass="8842">MNIVNPNYYDKDTTVTNLGFMLYRLEKQDPFGASAKTEISILKEKANKAWSVKSTRARLSTKKIEISLKTYESASGCF</sequence>
<comment type="caution">
    <text evidence="1">The sequence shown here is derived from an EMBL/GenBank/DDBJ whole genome shotgun (WGS) entry which is preliminary data.</text>
</comment>
<accession>A0ABT5WEV5</accession>
<name>A0ABT5WEV5_9GAMM</name>
<proteinExistence type="predicted"/>
<gene>
    <name evidence="1" type="ORF">M3I01_009920</name>
</gene>
<keyword evidence="2" id="KW-1185">Reference proteome</keyword>
<evidence type="ECO:0000313" key="2">
    <source>
        <dbReference type="Proteomes" id="UP001139522"/>
    </source>
</evidence>
<dbReference type="Proteomes" id="UP001139522">
    <property type="component" value="Unassembled WGS sequence"/>
</dbReference>
<organism evidence="1 2">
    <name type="scientific">Marinomonas maritima</name>
    <dbReference type="NCBI Taxonomy" id="2940935"/>
    <lineage>
        <taxon>Bacteria</taxon>
        <taxon>Pseudomonadati</taxon>
        <taxon>Pseudomonadota</taxon>
        <taxon>Gammaproteobacteria</taxon>
        <taxon>Oceanospirillales</taxon>
        <taxon>Oceanospirillaceae</taxon>
        <taxon>Marinomonas</taxon>
    </lineage>
</organism>
<dbReference type="EMBL" id="JAMZEG020000002">
    <property type="protein sequence ID" value="MDE8603227.1"/>
    <property type="molecule type" value="Genomic_DNA"/>
</dbReference>
<protein>
    <submittedName>
        <fullName evidence="1">Uncharacterized protein</fullName>
    </submittedName>
</protein>
<reference evidence="1" key="1">
    <citation type="submission" date="2023-01" db="EMBL/GenBank/DDBJ databases">
        <title>Psychroserpens sp. MSW6 and Marinomonas sp. RSW2, isolated from seawater.</title>
        <authorList>
            <person name="Kristyanto S."/>
            <person name="Jung J."/>
            <person name="Kim J.M."/>
            <person name="Jeon C.O."/>
        </authorList>
    </citation>
    <scope>NUCLEOTIDE SEQUENCE</scope>
    <source>
        <strain evidence="1">RSW2</strain>
    </source>
</reference>